<dbReference type="PROSITE" id="PS00760">
    <property type="entry name" value="SPASE_I_2"/>
    <property type="match status" value="1"/>
</dbReference>
<proteinExistence type="inferred from homology"/>
<evidence type="ECO:0000256" key="5">
    <source>
        <dbReference type="ARBA" id="ARBA00022801"/>
    </source>
</evidence>
<comment type="caution">
    <text evidence="7">Lacks conserved residue(s) required for the propagation of feature annotation.</text>
</comment>
<evidence type="ECO:0000256" key="1">
    <source>
        <dbReference type="ARBA" id="ARBA00000677"/>
    </source>
</evidence>
<feature type="active site" evidence="6">
    <location>
        <position position="189"/>
    </location>
</feature>
<protein>
    <recommendedName>
        <fullName evidence="4 7">Signal peptidase I</fullName>
        <ecNumber evidence="3 7">3.4.21.89</ecNumber>
    </recommendedName>
</protein>
<dbReference type="CDD" id="cd06530">
    <property type="entry name" value="S26_SPase_I"/>
    <property type="match status" value="1"/>
</dbReference>
<evidence type="ECO:0000256" key="7">
    <source>
        <dbReference type="RuleBase" id="RU362042"/>
    </source>
</evidence>
<dbReference type="STRING" id="234267.Acid_1171"/>
<gene>
    <name evidence="9" type="ordered locus">Acid_1171</name>
</gene>
<dbReference type="OrthoDB" id="9802919at2"/>
<comment type="catalytic activity">
    <reaction evidence="1 7">
        <text>Cleavage of hydrophobic, N-terminal signal or leader sequences from secreted and periplasmic proteins.</text>
        <dbReference type="EC" id="3.4.21.89"/>
    </reaction>
</comment>
<evidence type="ECO:0000259" key="8">
    <source>
        <dbReference type="Pfam" id="PF10502"/>
    </source>
</evidence>
<evidence type="ECO:0000256" key="3">
    <source>
        <dbReference type="ARBA" id="ARBA00013208"/>
    </source>
</evidence>
<feature type="transmembrane region" description="Helical" evidence="7">
    <location>
        <begin position="62"/>
        <end position="81"/>
    </location>
</feature>
<dbReference type="PRINTS" id="PR00727">
    <property type="entry name" value="LEADERPTASE"/>
</dbReference>
<evidence type="ECO:0000256" key="6">
    <source>
        <dbReference type="PIRSR" id="PIRSR600223-1"/>
    </source>
</evidence>
<comment type="similarity">
    <text evidence="2 7">Belongs to the peptidase S26 family.</text>
</comment>
<keyword evidence="7" id="KW-0645">Protease</keyword>
<keyword evidence="7" id="KW-0472">Membrane</keyword>
<feature type="transmembrane region" description="Helical" evidence="7">
    <location>
        <begin position="12"/>
        <end position="33"/>
    </location>
</feature>
<feature type="active site" evidence="6">
    <location>
        <position position="149"/>
    </location>
</feature>
<name>Q029W1_SOLUE</name>
<evidence type="ECO:0000256" key="2">
    <source>
        <dbReference type="ARBA" id="ARBA00009370"/>
    </source>
</evidence>
<dbReference type="GO" id="GO:0016020">
    <property type="term" value="C:membrane"/>
    <property type="evidence" value="ECO:0007669"/>
    <property type="project" value="UniProtKB-SubCell"/>
</dbReference>
<keyword evidence="5 7" id="KW-0378">Hydrolase</keyword>
<dbReference type="PANTHER" id="PTHR43390:SF1">
    <property type="entry name" value="CHLOROPLAST PROCESSING PEPTIDASE"/>
    <property type="match status" value="1"/>
</dbReference>
<dbReference type="InterPro" id="IPR019758">
    <property type="entry name" value="Pept_S26A_signal_pept_1_CS"/>
</dbReference>
<dbReference type="EC" id="3.4.21.89" evidence="3 7"/>
<dbReference type="Gene3D" id="2.10.109.10">
    <property type="entry name" value="Umud Fragment, subunit A"/>
    <property type="match status" value="1"/>
</dbReference>
<dbReference type="InterPro" id="IPR000223">
    <property type="entry name" value="Pept_S26A_signal_pept_1"/>
</dbReference>
<dbReference type="PANTHER" id="PTHR43390">
    <property type="entry name" value="SIGNAL PEPTIDASE I"/>
    <property type="match status" value="1"/>
</dbReference>
<keyword evidence="7" id="KW-0812">Transmembrane</keyword>
<organism evidence="9">
    <name type="scientific">Solibacter usitatus (strain Ellin6076)</name>
    <dbReference type="NCBI Taxonomy" id="234267"/>
    <lineage>
        <taxon>Bacteria</taxon>
        <taxon>Pseudomonadati</taxon>
        <taxon>Acidobacteriota</taxon>
        <taxon>Terriglobia</taxon>
        <taxon>Bryobacterales</taxon>
        <taxon>Solibacteraceae</taxon>
        <taxon>Candidatus Solibacter</taxon>
    </lineage>
</organism>
<dbReference type="InterPro" id="IPR019757">
    <property type="entry name" value="Pept_S26A_signal_pept_1_Lys-AS"/>
</dbReference>
<dbReference type="KEGG" id="sus:Acid_1171"/>
<dbReference type="EMBL" id="CP000473">
    <property type="protein sequence ID" value="ABJ82165.1"/>
    <property type="molecule type" value="Genomic_DNA"/>
</dbReference>
<accession>Q029W1</accession>
<dbReference type="InParanoid" id="Q029W1"/>
<dbReference type="AlphaFoldDB" id="Q029W1"/>
<dbReference type="PROSITE" id="PS00761">
    <property type="entry name" value="SPASE_I_3"/>
    <property type="match status" value="1"/>
</dbReference>
<dbReference type="FunCoup" id="Q029W1">
    <property type="interactions" value="382"/>
</dbReference>
<dbReference type="eggNOG" id="COG0681">
    <property type="taxonomic scope" value="Bacteria"/>
</dbReference>
<keyword evidence="7" id="KW-1133">Transmembrane helix</keyword>
<feature type="transmembrane region" description="Helical" evidence="7">
    <location>
        <begin position="39"/>
        <end position="55"/>
    </location>
</feature>
<dbReference type="NCBIfam" id="TIGR02227">
    <property type="entry name" value="sigpep_I_bact"/>
    <property type="match status" value="1"/>
</dbReference>
<feature type="transmembrane region" description="Helical" evidence="7">
    <location>
        <begin position="87"/>
        <end position="112"/>
    </location>
</feature>
<dbReference type="Pfam" id="PF10502">
    <property type="entry name" value="Peptidase_S26"/>
    <property type="match status" value="1"/>
</dbReference>
<sequence length="326" mass="35057" precursor="true">MTDHFEPAPQRSIAIALGVATALLLGGVCLAAGLWNPTAGLPLAGIFLISAYGIYHHHSWSAYGAALLLAALAAASFTLLARAGGPAIPAAGIVLDLVILGAAIFALYRAGARMPVGSAPGPRSAWIALAVLTFVFPQFCRAYMIASSSMADTLLTGDQVLVLPLSKPPARGEIVQLRYAADRSQMFLKRVVAVGGDRLRIRNKQLIVNGTPVNEPYATHRTGFTYDFRDNFPAPATINLPLPWAEQLRARTVNGELVIPAGKFFVLGDNRDESLDSRYFGFLDQSDLAGHPVLVYFSSVKTDPPTNSPVLLHPSRIRWDRIFKAL</sequence>
<dbReference type="InterPro" id="IPR036286">
    <property type="entry name" value="LexA/Signal_pep-like_sf"/>
</dbReference>
<dbReference type="InterPro" id="IPR019533">
    <property type="entry name" value="Peptidase_S26"/>
</dbReference>
<feature type="domain" description="Peptidase S26" evidence="8">
    <location>
        <begin position="126"/>
        <end position="296"/>
    </location>
</feature>
<evidence type="ECO:0000313" key="9">
    <source>
        <dbReference type="EMBL" id="ABJ82165.1"/>
    </source>
</evidence>
<dbReference type="GO" id="GO:0006465">
    <property type="term" value="P:signal peptide processing"/>
    <property type="evidence" value="ECO:0007669"/>
    <property type="project" value="InterPro"/>
</dbReference>
<evidence type="ECO:0000256" key="4">
    <source>
        <dbReference type="ARBA" id="ARBA00019232"/>
    </source>
</evidence>
<dbReference type="GO" id="GO:0004252">
    <property type="term" value="F:serine-type endopeptidase activity"/>
    <property type="evidence" value="ECO:0007669"/>
    <property type="project" value="InterPro"/>
</dbReference>
<feature type="transmembrane region" description="Helical" evidence="7">
    <location>
        <begin position="124"/>
        <end position="144"/>
    </location>
</feature>
<reference evidence="9" key="1">
    <citation type="submission" date="2006-10" db="EMBL/GenBank/DDBJ databases">
        <title>Complete sequence of Solibacter usitatus Ellin6076.</title>
        <authorList>
            <consortium name="US DOE Joint Genome Institute"/>
            <person name="Copeland A."/>
            <person name="Lucas S."/>
            <person name="Lapidus A."/>
            <person name="Barry K."/>
            <person name="Detter J.C."/>
            <person name="Glavina del Rio T."/>
            <person name="Hammon N."/>
            <person name="Israni S."/>
            <person name="Dalin E."/>
            <person name="Tice H."/>
            <person name="Pitluck S."/>
            <person name="Thompson L.S."/>
            <person name="Brettin T."/>
            <person name="Bruce D."/>
            <person name="Han C."/>
            <person name="Tapia R."/>
            <person name="Gilna P."/>
            <person name="Schmutz J."/>
            <person name="Larimer F."/>
            <person name="Land M."/>
            <person name="Hauser L."/>
            <person name="Kyrpides N."/>
            <person name="Mikhailova N."/>
            <person name="Janssen P.H."/>
            <person name="Kuske C.R."/>
            <person name="Richardson P."/>
        </authorList>
    </citation>
    <scope>NUCLEOTIDE SEQUENCE</scope>
    <source>
        <strain evidence="9">Ellin6076</strain>
    </source>
</reference>
<dbReference type="SUPFAM" id="SSF51306">
    <property type="entry name" value="LexA/Signal peptidase"/>
    <property type="match status" value="1"/>
</dbReference>
<dbReference type="HOGENOM" id="CLU_852333_0_0_0"/>
<comment type="subcellular location">
    <subcellularLocation>
        <location evidence="7">Membrane</location>
        <topology evidence="7">Single-pass type II membrane protein</topology>
    </subcellularLocation>
</comment>
<dbReference type="GO" id="GO:0009003">
    <property type="term" value="F:signal peptidase activity"/>
    <property type="evidence" value="ECO:0007669"/>
    <property type="project" value="UniProtKB-EC"/>
</dbReference>